<dbReference type="AlphaFoldDB" id="A0A5B9QD07"/>
<evidence type="ECO:0000313" key="1">
    <source>
        <dbReference type="EMBL" id="QEG35372.1"/>
    </source>
</evidence>
<gene>
    <name evidence="1" type="ORF">Pr1d_26700</name>
</gene>
<dbReference type="KEGG" id="bgok:Pr1d_26700"/>
<reference evidence="1 2" key="1">
    <citation type="submission" date="2019-08" db="EMBL/GenBank/DDBJ databases">
        <title>Deep-cultivation of Planctomycetes and their phenomic and genomic characterization uncovers novel biology.</title>
        <authorList>
            <person name="Wiegand S."/>
            <person name="Jogler M."/>
            <person name="Boedeker C."/>
            <person name="Pinto D."/>
            <person name="Vollmers J."/>
            <person name="Rivas-Marin E."/>
            <person name="Kohn T."/>
            <person name="Peeters S.H."/>
            <person name="Heuer A."/>
            <person name="Rast P."/>
            <person name="Oberbeckmann S."/>
            <person name="Bunk B."/>
            <person name="Jeske O."/>
            <person name="Meyerdierks A."/>
            <person name="Storesund J.E."/>
            <person name="Kallscheuer N."/>
            <person name="Luecker S."/>
            <person name="Lage O.M."/>
            <person name="Pohl T."/>
            <person name="Merkel B.J."/>
            <person name="Hornburger P."/>
            <person name="Mueller R.-W."/>
            <person name="Bruemmer F."/>
            <person name="Labrenz M."/>
            <person name="Spormann A.M."/>
            <person name="Op den Camp H."/>
            <person name="Overmann J."/>
            <person name="Amann R."/>
            <person name="Jetten M.S.M."/>
            <person name="Mascher T."/>
            <person name="Medema M.H."/>
            <person name="Devos D.P."/>
            <person name="Kaster A.-K."/>
            <person name="Ovreas L."/>
            <person name="Rohde M."/>
            <person name="Galperin M.Y."/>
            <person name="Jogler C."/>
        </authorList>
    </citation>
    <scope>NUCLEOTIDE SEQUENCE [LARGE SCALE GENOMIC DNA]</scope>
    <source>
        <strain evidence="1 2">Pr1d</strain>
    </source>
</reference>
<keyword evidence="2" id="KW-1185">Reference proteome</keyword>
<organism evidence="1 2">
    <name type="scientific">Bythopirellula goksoeyrii</name>
    <dbReference type="NCBI Taxonomy" id="1400387"/>
    <lineage>
        <taxon>Bacteria</taxon>
        <taxon>Pseudomonadati</taxon>
        <taxon>Planctomycetota</taxon>
        <taxon>Planctomycetia</taxon>
        <taxon>Pirellulales</taxon>
        <taxon>Lacipirellulaceae</taxon>
        <taxon>Bythopirellula</taxon>
    </lineage>
</organism>
<dbReference type="EMBL" id="CP042913">
    <property type="protein sequence ID" value="QEG35372.1"/>
    <property type="molecule type" value="Genomic_DNA"/>
</dbReference>
<accession>A0A5B9QD07</accession>
<proteinExistence type="predicted"/>
<dbReference type="Proteomes" id="UP000323917">
    <property type="component" value="Chromosome"/>
</dbReference>
<protein>
    <submittedName>
        <fullName evidence="1">Uncharacterized protein</fullName>
    </submittedName>
</protein>
<name>A0A5B9QD07_9BACT</name>
<sequence length="179" mass="18464">MSRFCYRRVAALLQGIRQSVSCSTSRFLGGAMKNQNSVGASALLVLVSLLGTSSGCAVLSGVSNGCACATDCCNGCQCHSCEPGCGYSDAGCPDCCRGGGCIPGCSGAGCCPLALGHHHKRIEVGPPAVRYQPEMPPEFFPVPVTPVIANVNPDAPPNLRGSVEVDWAPPCQLTIYGRD</sequence>
<evidence type="ECO:0000313" key="2">
    <source>
        <dbReference type="Proteomes" id="UP000323917"/>
    </source>
</evidence>